<evidence type="ECO:0000256" key="1">
    <source>
        <dbReference type="SAM" id="MobiDB-lite"/>
    </source>
</evidence>
<feature type="region of interest" description="Disordered" evidence="1">
    <location>
        <begin position="1"/>
        <end position="20"/>
    </location>
</feature>
<sequence>MDHVKLSPCSTEQFPRPAPRPAYSVLGNDALMAAGLKPLRHWRDALKHFMELERKNGG</sequence>
<gene>
    <name evidence="3" type="ORF">ACFPPD_13190</name>
</gene>
<dbReference type="RefSeq" id="WP_378082481.1">
    <property type="nucleotide sequence ID" value="NZ_JBHSMH010000041.1"/>
</dbReference>
<dbReference type="InterPro" id="IPR036291">
    <property type="entry name" value="NAD(P)-bd_dom_sf"/>
</dbReference>
<dbReference type="Pfam" id="PF04321">
    <property type="entry name" value="RmlD_sub_bind"/>
    <property type="match status" value="1"/>
</dbReference>
<dbReference type="Gene3D" id="3.90.25.10">
    <property type="entry name" value="UDP-galactose 4-epimerase, domain 1"/>
    <property type="match status" value="1"/>
</dbReference>
<dbReference type="Proteomes" id="UP001596105">
    <property type="component" value="Unassembled WGS sequence"/>
</dbReference>
<dbReference type="InterPro" id="IPR029903">
    <property type="entry name" value="RmlD-like-bd"/>
</dbReference>
<organism evidence="3 4">
    <name type="scientific">Cohnella suwonensis</name>
    <dbReference type="NCBI Taxonomy" id="696072"/>
    <lineage>
        <taxon>Bacteria</taxon>
        <taxon>Bacillati</taxon>
        <taxon>Bacillota</taxon>
        <taxon>Bacilli</taxon>
        <taxon>Bacillales</taxon>
        <taxon>Paenibacillaceae</taxon>
        <taxon>Cohnella</taxon>
    </lineage>
</organism>
<dbReference type="SUPFAM" id="SSF51735">
    <property type="entry name" value="NAD(P)-binding Rossmann-fold domains"/>
    <property type="match status" value="1"/>
</dbReference>
<comment type="caution">
    <text evidence="3">The sequence shown here is derived from an EMBL/GenBank/DDBJ whole genome shotgun (WGS) entry which is preliminary data.</text>
</comment>
<keyword evidence="4" id="KW-1185">Reference proteome</keyword>
<feature type="domain" description="RmlD-like substrate binding" evidence="2">
    <location>
        <begin position="4"/>
        <end position="51"/>
    </location>
</feature>
<dbReference type="Gene3D" id="3.40.50.720">
    <property type="entry name" value="NAD(P)-binding Rossmann-like Domain"/>
    <property type="match status" value="1"/>
</dbReference>
<accession>A0ABW0LYL8</accession>
<evidence type="ECO:0000313" key="3">
    <source>
        <dbReference type="EMBL" id="MFC5469681.1"/>
    </source>
</evidence>
<name>A0ABW0LYL8_9BACL</name>
<dbReference type="EMBL" id="JBHSMH010000041">
    <property type="protein sequence ID" value="MFC5469681.1"/>
    <property type="molecule type" value="Genomic_DNA"/>
</dbReference>
<protein>
    <submittedName>
        <fullName evidence="3">Sugar nucleotide-binding protein</fullName>
    </submittedName>
</protein>
<reference evidence="4" key="1">
    <citation type="journal article" date="2019" name="Int. J. Syst. Evol. Microbiol.">
        <title>The Global Catalogue of Microorganisms (GCM) 10K type strain sequencing project: providing services to taxonomists for standard genome sequencing and annotation.</title>
        <authorList>
            <consortium name="The Broad Institute Genomics Platform"/>
            <consortium name="The Broad Institute Genome Sequencing Center for Infectious Disease"/>
            <person name="Wu L."/>
            <person name="Ma J."/>
        </authorList>
    </citation>
    <scope>NUCLEOTIDE SEQUENCE [LARGE SCALE GENOMIC DNA]</scope>
    <source>
        <strain evidence="4">CCUG 57113</strain>
    </source>
</reference>
<evidence type="ECO:0000259" key="2">
    <source>
        <dbReference type="Pfam" id="PF04321"/>
    </source>
</evidence>
<evidence type="ECO:0000313" key="4">
    <source>
        <dbReference type="Proteomes" id="UP001596105"/>
    </source>
</evidence>
<proteinExistence type="predicted"/>